<dbReference type="Pfam" id="PF13523">
    <property type="entry name" value="Acetyltransf_8"/>
    <property type="match status" value="1"/>
</dbReference>
<evidence type="ECO:0000256" key="1">
    <source>
        <dbReference type="ARBA" id="ARBA00003818"/>
    </source>
</evidence>
<proteinExistence type="predicted"/>
<dbReference type="GO" id="GO:0016410">
    <property type="term" value="F:N-acyltransferase activity"/>
    <property type="evidence" value="ECO:0007669"/>
    <property type="project" value="TreeGrafter"/>
</dbReference>
<dbReference type="AlphaFoldDB" id="A0A927G6F5"/>
<dbReference type="PANTHER" id="PTHR31438">
    <property type="entry name" value="LYSINE N-ACYLTRANSFERASE C17G9.06C-RELATED"/>
    <property type="match status" value="1"/>
</dbReference>
<comment type="caution">
    <text evidence="7">The sequence shown here is derived from an EMBL/GenBank/DDBJ whole genome shotgun (WGS) entry which is preliminary data.</text>
</comment>
<gene>
    <name evidence="7" type="ORF">IF651_01770</name>
</gene>
<dbReference type="GO" id="GO:0019290">
    <property type="term" value="P:siderophore biosynthetic process"/>
    <property type="evidence" value="ECO:0007669"/>
    <property type="project" value="InterPro"/>
</dbReference>
<reference evidence="7" key="2">
    <citation type="submission" date="2020-09" db="EMBL/GenBank/DDBJ databases">
        <authorList>
            <person name="Yu Y."/>
        </authorList>
    </citation>
    <scope>NUCLEOTIDE SEQUENCE</scope>
    <source>
        <strain evidence="7">KCTC 49039</strain>
    </source>
</reference>
<dbReference type="SUPFAM" id="SSF55729">
    <property type="entry name" value="Acyl-CoA N-acyltransferases (Nat)"/>
    <property type="match status" value="1"/>
</dbReference>
<evidence type="ECO:0000313" key="8">
    <source>
        <dbReference type="Proteomes" id="UP000610846"/>
    </source>
</evidence>
<evidence type="ECO:0000256" key="3">
    <source>
        <dbReference type="ARBA" id="ARBA00020586"/>
    </source>
</evidence>
<dbReference type="InterPro" id="IPR019432">
    <property type="entry name" value="Acyltransferase_MbtK/IucB-like"/>
</dbReference>
<evidence type="ECO:0000259" key="6">
    <source>
        <dbReference type="SMART" id="SM01006"/>
    </source>
</evidence>
<dbReference type="RefSeq" id="WP_191827347.1">
    <property type="nucleotide sequence ID" value="NZ_JACYHB010000001.1"/>
</dbReference>
<organism evidence="7 8">
    <name type="scientific">Cellulosimicrobium arenosum</name>
    <dbReference type="NCBI Taxonomy" id="2708133"/>
    <lineage>
        <taxon>Bacteria</taxon>
        <taxon>Bacillati</taxon>
        <taxon>Actinomycetota</taxon>
        <taxon>Actinomycetes</taxon>
        <taxon>Micrococcales</taxon>
        <taxon>Promicromonosporaceae</taxon>
        <taxon>Cellulosimicrobium</taxon>
    </lineage>
</organism>
<dbReference type="Proteomes" id="UP000610846">
    <property type="component" value="Unassembled WGS sequence"/>
</dbReference>
<keyword evidence="8" id="KW-1185">Reference proteome</keyword>
<evidence type="ECO:0000256" key="2">
    <source>
        <dbReference type="ARBA" id="ARBA00005102"/>
    </source>
</evidence>
<sequence>MSAASQDVTRTPTPADVVPPAPEEVTAPAAPGPAVLLRTGEPGRLVLRLDLPVGRVEVHALDPAGDLDVVHAWVNEPRASFWGLAGLSRDELRELYAYVASLPTHHAFLVRWDSRPVALLQTYDPAHDPVGAAYAVQDGDVGVHFFLGARGPRRAPVWTVLGVALVELVVCGTAARRVVVEPDAANDAALRRLLASGFTLGPCARVGDKDARLAFLDRSGALALHERSWAALDRD</sequence>
<reference evidence="7" key="1">
    <citation type="journal article" date="2018" name="Curr. Microbiol.">
        <title>Cellulosimicrobium arenosum sp. nov., Isolated from Marine Sediment Sand.</title>
        <authorList>
            <person name="Oh M."/>
            <person name="Kim J.H."/>
            <person name="Yoon J.H."/>
            <person name="Schumann P."/>
            <person name="Kim W."/>
        </authorList>
    </citation>
    <scope>NUCLEOTIDE SEQUENCE</scope>
    <source>
        <strain evidence="7">KCTC 49039</strain>
    </source>
</reference>
<feature type="domain" description="Acyltransferase MbtK/IucB-like conserved" evidence="6">
    <location>
        <begin position="59"/>
        <end position="107"/>
    </location>
</feature>
<dbReference type="EMBL" id="JACYHB010000001">
    <property type="protein sequence ID" value="MBD8077789.1"/>
    <property type="molecule type" value="Genomic_DNA"/>
</dbReference>
<evidence type="ECO:0000256" key="4">
    <source>
        <dbReference type="ARBA" id="ARBA00031122"/>
    </source>
</evidence>
<comment type="function">
    <text evidence="1">Acyltransferase required for the direct transfer of medium- to long-chain fatty acyl moieties from a carrier protein (MbtL) on to the epsilon-amino group of lysine residue in the mycobactin core.</text>
</comment>
<name>A0A927G6F5_9MICO</name>
<evidence type="ECO:0000313" key="7">
    <source>
        <dbReference type="EMBL" id="MBD8077789.1"/>
    </source>
</evidence>
<dbReference type="SMART" id="SM01006">
    <property type="entry name" value="AlcB"/>
    <property type="match status" value="1"/>
</dbReference>
<accession>A0A927G6F5</accession>
<feature type="region of interest" description="Disordered" evidence="5">
    <location>
        <begin position="1"/>
        <end position="30"/>
    </location>
</feature>
<dbReference type="InterPro" id="IPR016181">
    <property type="entry name" value="Acyl_CoA_acyltransferase"/>
</dbReference>
<dbReference type="PANTHER" id="PTHR31438:SF1">
    <property type="entry name" value="LYSINE N-ACYLTRANSFERASE C17G9.06C-RELATED"/>
    <property type="match status" value="1"/>
</dbReference>
<evidence type="ECO:0000256" key="5">
    <source>
        <dbReference type="SAM" id="MobiDB-lite"/>
    </source>
</evidence>
<protein>
    <recommendedName>
        <fullName evidence="3">Lysine N-acyltransferase MbtK</fullName>
    </recommendedName>
    <alternativeName>
        <fullName evidence="4">Mycobactin synthase protein K</fullName>
    </alternativeName>
</protein>
<dbReference type="Gene3D" id="3.40.630.30">
    <property type="match status" value="1"/>
</dbReference>
<comment type="pathway">
    <text evidence="2">Siderophore biosynthesis; mycobactin biosynthesis.</text>
</comment>